<keyword evidence="3 6" id="KW-1133">Transmembrane helix</keyword>
<evidence type="ECO:0000313" key="8">
    <source>
        <dbReference type="Proteomes" id="UP001175000"/>
    </source>
</evidence>
<evidence type="ECO:0000256" key="6">
    <source>
        <dbReference type="SAM" id="Phobius"/>
    </source>
</evidence>
<organism evidence="7 8">
    <name type="scientific">Immersiella caudata</name>
    <dbReference type="NCBI Taxonomy" id="314043"/>
    <lineage>
        <taxon>Eukaryota</taxon>
        <taxon>Fungi</taxon>
        <taxon>Dikarya</taxon>
        <taxon>Ascomycota</taxon>
        <taxon>Pezizomycotina</taxon>
        <taxon>Sordariomycetes</taxon>
        <taxon>Sordariomycetidae</taxon>
        <taxon>Sordariales</taxon>
        <taxon>Lasiosphaeriaceae</taxon>
        <taxon>Immersiella</taxon>
    </lineage>
</organism>
<accession>A0AA40CD32</accession>
<comment type="caution">
    <text evidence="7">The sequence shown here is derived from an EMBL/GenBank/DDBJ whole genome shotgun (WGS) entry which is preliminary data.</text>
</comment>
<dbReference type="AlphaFoldDB" id="A0AA40CD32"/>
<feature type="region of interest" description="Disordered" evidence="5">
    <location>
        <begin position="355"/>
        <end position="382"/>
    </location>
</feature>
<feature type="region of interest" description="Disordered" evidence="5">
    <location>
        <begin position="421"/>
        <end position="498"/>
    </location>
</feature>
<dbReference type="InterPro" id="IPR051694">
    <property type="entry name" value="Immunoregulatory_rcpt-like"/>
</dbReference>
<dbReference type="EMBL" id="JAULSU010000001">
    <property type="protein sequence ID" value="KAK0633755.1"/>
    <property type="molecule type" value="Genomic_DNA"/>
</dbReference>
<dbReference type="GO" id="GO:0016020">
    <property type="term" value="C:membrane"/>
    <property type="evidence" value="ECO:0007669"/>
    <property type="project" value="UniProtKB-SubCell"/>
</dbReference>
<keyword evidence="8" id="KW-1185">Reference proteome</keyword>
<evidence type="ECO:0000256" key="5">
    <source>
        <dbReference type="SAM" id="MobiDB-lite"/>
    </source>
</evidence>
<proteinExistence type="predicted"/>
<feature type="compositionally biased region" description="Polar residues" evidence="5">
    <location>
        <begin position="355"/>
        <end position="368"/>
    </location>
</feature>
<keyword evidence="4 6" id="KW-0472">Membrane</keyword>
<feature type="compositionally biased region" description="Low complexity" evidence="5">
    <location>
        <begin position="369"/>
        <end position="382"/>
    </location>
</feature>
<evidence type="ECO:0000256" key="4">
    <source>
        <dbReference type="ARBA" id="ARBA00023136"/>
    </source>
</evidence>
<reference evidence="7" key="1">
    <citation type="submission" date="2023-06" db="EMBL/GenBank/DDBJ databases">
        <title>Genome-scale phylogeny and comparative genomics of the fungal order Sordariales.</title>
        <authorList>
            <consortium name="Lawrence Berkeley National Laboratory"/>
            <person name="Hensen N."/>
            <person name="Bonometti L."/>
            <person name="Westerberg I."/>
            <person name="Brannstrom I.O."/>
            <person name="Guillou S."/>
            <person name="Cros-Aarteil S."/>
            <person name="Calhoun S."/>
            <person name="Haridas S."/>
            <person name="Kuo A."/>
            <person name="Mondo S."/>
            <person name="Pangilinan J."/>
            <person name="Riley R."/>
            <person name="Labutti K."/>
            <person name="Andreopoulos B."/>
            <person name="Lipzen A."/>
            <person name="Chen C."/>
            <person name="Yanf M."/>
            <person name="Daum C."/>
            <person name="Ng V."/>
            <person name="Clum A."/>
            <person name="Steindorff A."/>
            <person name="Ohm R."/>
            <person name="Martin F."/>
            <person name="Silar P."/>
            <person name="Natvig D."/>
            <person name="Lalanne C."/>
            <person name="Gautier V."/>
            <person name="Ament-Velasquez S.L."/>
            <person name="Kruys A."/>
            <person name="Hutchinson M.I."/>
            <person name="Powell A.J."/>
            <person name="Barry K."/>
            <person name="Miller A.N."/>
            <person name="Grigoriev I.V."/>
            <person name="Debuchy R."/>
            <person name="Gladieux P."/>
            <person name="Thoren M.H."/>
            <person name="Johannesson H."/>
        </authorList>
    </citation>
    <scope>NUCLEOTIDE SEQUENCE</scope>
    <source>
        <strain evidence="7">CBS 606.72</strain>
    </source>
</reference>
<keyword evidence="2 6" id="KW-0812">Transmembrane</keyword>
<sequence>MPLRVRDAVPQLLLQRSLDRWVLRGSPGHDWNSYMLDYFYSTCGSIPPSAMAQMSPPATVSLSFEVVDIVTATGQPPSPSQLAQPNYKGAGQLLKGECTKTDFTLVDAGSTVYFAGFNGCNGERPECCPWQVATMSASPLATTMAGTNQDTGNHIGFDFPQPQDSNQATLASCADDYYSISGGCCPVGYWLFTTEVGGQTPCYSSLNRAATPPTLTAGLAGNPTGTSKPTSAVVNIVWSMRYPVADQNGGLSTAAKAGIGAGAGVAAILIGVLAICLWRSRRKNKKLEAERNVGGGVYAPMGPQSQHQPVIQQTVMPNGQYMQYPLMAPEPDPSGRGGIMTNVHAPSVAPLLPQTTGTSNGGISELSSQNGQGLIQNGGLFAGSPIPRSASYSSSHGTNSPAITTNGLGYFPAPIVEADEGVGQARSQPFSQGYPQAYGAAPYELPQQPSHQFPQAHEGQQPPFYPGPGQPAQYYDGSPGQPPHIYPQSPPQQLYHPIQQPRPLHDQQQYQTAPHLQQQSQMYQIPPHLVPEMSANREANSPQEVAGSQICP</sequence>
<dbReference type="PANTHER" id="PTHR15549">
    <property type="entry name" value="PAIRED IMMUNOGLOBULIN-LIKE TYPE 2 RECEPTOR"/>
    <property type="match status" value="1"/>
</dbReference>
<feature type="compositionally biased region" description="Polar residues" evidence="5">
    <location>
        <begin position="425"/>
        <end position="434"/>
    </location>
</feature>
<gene>
    <name evidence="7" type="ORF">B0T14DRAFT_81012</name>
</gene>
<feature type="compositionally biased region" description="Pro residues" evidence="5">
    <location>
        <begin position="480"/>
        <end position="490"/>
    </location>
</feature>
<protein>
    <submittedName>
        <fullName evidence="7">Uncharacterized protein</fullName>
    </submittedName>
</protein>
<evidence type="ECO:0000256" key="2">
    <source>
        <dbReference type="ARBA" id="ARBA00022692"/>
    </source>
</evidence>
<comment type="subcellular location">
    <subcellularLocation>
        <location evidence="1">Membrane</location>
        <topology evidence="1">Single-pass membrane protein</topology>
    </subcellularLocation>
</comment>
<feature type="transmembrane region" description="Helical" evidence="6">
    <location>
        <begin position="257"/>
        <end position="278"/>
    </location>
</feature>
<evidence type="ECO:0000256" key="3">
    <source>
        <dbReference type="ARBA" id="ARBA00022989"/>
    </source>
</evidence>
<evidence type="ECO:0000313" key="7">
    <source>
        <dbReference type="EMBL" id="KAK0633755.1"/>
    </source>
</evidence>
<name>A0AA40CD32_9PEZI</name>
<dbReference type="GO" id="GO:0071944">
    <property type="term" value="C:cell periphery"/>
    <property type="evidence" value="ECO:0007669"/>
    <property type="project" value="UniProtKB-ARBA"/>
</dbReference>
<dbReference type="Proteomes" id="UP001175000">
    <property type="component" value="Unassembled WGS sequence"/>
</dbReference>
<evidence type="ECO:0000256" key="1">
    <source>
        <dbReference type="ARBA" id="ARBA00004167"/>
    </source>
</evidence>